<dbReference type="PANTHER" id="PTHR23257:SF706">
    <property type="entry name" value="PROTO-ONCOGENE SERINE_THREONINE-PROTEIN KINASE MOS"/>
    <property type="match status" value="1"/>
</dbReference>
<dbReference type="PANTHER" id="PTHR23257">
    <property type="entry name" value="SERINE-THREONINE PROTEIN KINASE"/>
    <property type="match status" value="1"/>
</dbReference>
<keyword evidence="2" id="KW-0418">Kinase</keyword>
<reference evidence="2 3" key="1">
    <citation type="submission" date="2016-06" db="EMBL/GenBank/DDBJ databases">
        <title>Comparative genomics of the ectomycorrhizal sister species Rhizopogon vinicolor and Rhizopogon vesiculosus (Basidiomycota: Boletales) reveals a divergence of the mating type B locus.</title>
        <authorList>
            <consortium name="DOE Joint Genome Institute"/>
            <person name="Mujic A.B."/>
            <person name="Kuo A."/>
            <person name="Tritt A."/>
            <person name="Lipzen A."/>
            <person name="Chen C."/>
            <person name="Johnson J."/>
            <person name="Sharma A."/>
            <person name="Barry K."/>
            <person name="Grigoriev I.V."/>
            <person name="Spatafora J.W."/>
        </authorList>
    </citation>
    <scope>NUCLEOTIDE SEQUENCE [LARGE SCALE GENOMIC DNA]</scope>
    <source>
        <strain evidence="2 3">AM-OR11-026</strain>
    </source>
</reference>
<dbReference type="Proteomes" id="UP000092154">
    <property type="component" value="Unassembled WGS sequence"/>
</dbReference>
<dbReference type="OrthoDB" id="4062651at2759"/>
<dbReference type="AlphaFoldDB" id="A0A1B7MPX8"/>
<dbReference type="InterPro" id="IPR050167">
    <property type="entry name" value="Ser_Thr_protein_kinase"/>
</dbReference>
<evidence type="ECO:0000313" key="3">
    <source>
        <dbReference type="Proteomes" id="UP000092154"/>
    </source>
</evidence>
<dbReference type="Pfam" id="PF07714">
    <property type="entry name" value="PK_Tyr_Ser-Thr"/>
    <property type="match status" value="1"/>
</dbReference>
<dbReference type="InterPro" id="IPR000719">
    <property type="entry name" value="Prot_kinase_dom"/>
</dbReference>
<dbReference type="GO" id="GO:0004672">
    <property type="term" value="F:protein kinase activity"/>
    <property type="evidence" value="ECO:0007669"/>
    <property type="project" value="InterPro"/>
</dbReference>
<dbReference type="GO" id="GO:0007165">
    <property type="term" value="P:signal transduction"/>
    <property type="evidence" value="ECO:0007669"/>
    <property type="project" value="TreeGrafter"/>
</dbReference>
<dbReference type="SUPFAM" id="SSF56112">
    <property type="entry name" value="Protein kinase-like (PK-like)"/>
    <property type="match status" value="1"/>
</dbReference>
<dbReference type="InParanoid" id="A0A1B7MPX8"/>
<dbReference type="GO" id="GO:0005737">
    <property type="term" value="C:cytoplasm"/>
    <property type="evidence" value="ECO:0007669"/>
    <property type="project" value="TreeGrafter"/>
</dbReference>
<sequence length="231" mass="25816">QRIQRELRTCASLQHKNILPVFGYTNGFGPLVAIVCPWAENGNLMTYLEQDATLPVIRRFQILIDITAGLQYLHSSNVIHGDLTGPNVLIHGDGTACLADFGLSLVYSEVLTTAASWTSAFHGNFRWLAPELLGDSEDELPVRPSKHSDIYSFGGIMLQVLTGKMPYYYLNEAAVIQRIGNGIKPLRVRYPVVSDKYWHFLRTCWSDAIESRPTVGEVVEWIGDEFDSLGT</sequence>
<protein>
    <submittedName>
        <fullName evidence="2">Kinase-like protein</fullName>
    </submittedName>
</protein>
<dbReference type="Gene3D" id="1.10.510.10">
    <property type="entry name" value="Transferase(Phosphotransferase) domain 1"/>
    <property type="match status" value="1"/>
</dbReference>
<dbReference type="GO" id="GO:0005524">
    <property type="term" value="F:ATP binding"/>
    <property type="evidence" value="ECO:0007669"/>
    <property type="project" value="InterPro"/>
</dbReference>
<dbReference type="PIRSF" id="PIRSF000654">
    <property type="entry name" value="Integrin-linked_kinase"/>
    <property type="match status" value="1"/>
</dbReference>
<keyword evidence="3" id="KW-1185">Reference proteome</keyword>
<dbReference type="PROSITE" id="PS50011">
    <property type="entry name" value="PROTEIN_KINASE_DOM"/>
    <property type="match status" value="1"/>
</dbReference>
<dbReference type="InterPro" id="IPR011009">
    <property type="entry name" value="Kinase-like_dom_sf"/>
</dbReference>
<proteinExistence type="predicted"/>
<name>A0A1B7MPX8_9AGAM</name>
<dbReference type="InterPro" id="IPR001245">
    <property type="entry name" value="Ser-Thr/Tyr_kinase_cat_dom"/>
</dbReference>
<feature type="non-terminal residue" evidence="2">
    <location>
        <position position="1"/>
    </location>
</feature>
<feature type="domain" description="Protein kinase" evidence="1">
    <location>
        <begin position="1"/>
        <end position="227"/>
    </location>
</feature>
<accession>A0A1B7MPX8</accession>
<dbReference type="EMBL" id="KV448588">
    <property type="protein sequence ID" value="OAX34621.1"/>
    <property type="molecule type" value="Genomic_DNA"/>
</dbReference>
<dbReference type="STRING" id="1314800.A0A1B7MPX8"/>
<evidence type="ECO:0000313" key="2">
    <source>
        <dbReference type="EMBL" id="OAX34621.1"/>
    </source>
</evidence>
<evidence type="ECO:0000259" key="1">
    <source>
        <dbReference type="PROSITE" id="PS50011"/>
    </source>
</evidence>
<organism evidence="2 3">
    <name type="scientific">Rhizopogon vinicolor AM-OR11-026</name>
    <dbReference type="NCBI Taxonomy" id="1314800"/>
    <lineage>
        <taxon>Eukaryota</taxon>
        <taxon>Fungi</taxon>
        <taxon>Dikarya</taxon>
        <taxon>Basidiomycota</taxon>
        <taxon>Agaricomycotina</taxon>
        <taxon>Agaricomycetes</taxon>
        <taxon>Agaricomycetidae</taxon>
        <taxon>Boletales</taxon>
        <taxon>Suillineae</taxon>
        <taxon>Rhizopogonaceae</taxon>
        <taxon>Rhizopogon</taxon>
    </lineage>
</organism>
<keyword evidence="2" id="KW-0808">Transferase</keyword>
<gene>
    <name evidence="2" type="ORF">K503DRAFT_698406</name>
</gene>